<accession>A0ABS1LDX6</accession>
<dbReference type="InterPro" id="IPR041581">
    <property type="entry name" value="Glyoxalase_6"/>
</dbReference>
<keyword evidence="3" id="KW-1185">Reference proteome</keyword>
<sequence>MHRSRIAVVLIDHPEESYEPAAAFWAGAQGATRSVNEDPAYESLDRLPGNVALELQRTGSGTPPRVHLDFETDDVAAEVARLEGLGASVETRHDTWAVLHDPGGMVFCVVPVWTDPADFDRYATSWPAS</sequence>
<evidence type="ECO:0000313" key="2">
    <source>
        <dbReference type="EMBL" id="MBL0749869.1"/>
    </source>
</evidence>
<protein>
    <submittedName>
        <fullName evidence="2">Glyoxalase/bleomycin resistance/dioxygenase family protein</fullName>
    </submittedName>
</protein>
<organism evidence="2 3">
    <name type="scientific">Nocardioides baculatus</name>
    <dbReference type="NCBI Taxonomy" id="2801337"/>
    <lineage>
        <taxon>Bacteria</taxon>
        <taxon>Bacillati</taxon>
        <taxon>Actinomycetota</taxon>
        <taxon>Actinomycetes</taxon>
        <taxon>Propionibacteriales</taxon>
        <taxon>Nocardioidaceae</taxon>
        <taxon>Nocardioides</taxon>
    </lineage>
</organism>
<dbReference type="InterPro" id="IPR029068">
    <property type="entry name" value="Glyas_Bleomycin-R_OHBP_Dase"/>
</dbReference>
<dbReference type="CDD" id="cd06587">
    <property type="entry name" value="VOC"/>
    <property type="match status" value="1"/>
</dbReference>
<evidence type="ECO:0000313" key="3">
    <source>
        <dbReference type="Proteomes" id="UP000636918"/>
    </source>
</evidence>
<proteinExistence type="predicted"/>
<dbReference type="SUPFAM" id="SSF54593">
    <property type="entry name" value="Glyoxalase/Bleomycin resistance protein/Dihydroxybiphenyl dioxygenase"/>
    <property type="match status" value="1"/>
</dbReference>
<gene>
    <name evidence="2" type="ORF">JI751_19780</name>
</gene>
<dbReference type="PANTHER" id="PTHR35908">
    <property type="entry name" value="HYPOTHETICAL FUSION PROTEIN"/>
    <property type="match status" value="1"/>
</dbReference>
<dbReference type="PANTHER" id="PTHR35908:SF1">
    <property type="entry name" value="CONSERVED PROTEIN"/>
    <property type="match status" value="1"/>
</dbReference>
<dbReference type="EMBL" id="JAERSG010000007">
    <property type="protein sequence ID" value="MBL0749869.1"/>
    <property type="molecule type" value="Genomic_DNA"/>
</dbReference>
<name>A0ABS1LDX6_9ACTN</name>
<feature type="domain" description="Glyoxalase-like" evidence="1">
    <location>
        <begin position="16"/>
        <end position="110"/>
    </location>
</feature>
<dbReference type="RefSeq" id="WP_201940456.1">
    <property type="nucleotide sequence ID" value="NZ_JAERSG010000007.1"/>
</dbReference>
<evidence type="ECO:0000259" key="1">
    <source>
        <dbReference type="Pfam" id="PF18029"/>
    </source>
</evidence>
<comment type="caution">
    <text evidence="2">The sequence shown here is derived from an EMBL/GenBank/DDBJ whole genome shotgun (WGS) entry which is preliminary data.</text>
</comment>
<dbReference type="Gene3D" id="3.10.180.10">
    <property type="entry name" value="2,3-Dihydroxybiphenyl 1,2-Dioxygenase, domain 1"/>
    <property type="match status" value="1"/>
</dbReference>
<dbReference type="Proteomes" id="UP000636918">
    <property type="component" value="Unassembled WGS sequence"/>
</dbReference>
<dbReference type="Pfam" id="PF18029">
    <property type="entry name" value="Glyoxalase_6"/>
    <property type="match status" value="1"/>
</dbReference>
<reference evidence="2 3" key="1">
    <citation type="submission" date="2021-01" db="EMBL/GenBank/DDBJ databases">
        <title>Genome seq and assembly of Nocardiodes sp. G10.</title>
        <authorList>
            <person name="Chhetri G."/>
        </authorList>
    </citation>
    <scope>NUCLEOTIDE SEQUENCE [LARGE SCALE GENOMIC DNA]</scope>
    <source>
        <strain evidence="2 3">G10</strain>
    </source>
</reference>